<accession>A0A1J7ISY0</accession>
<dbReference type="InterPro" id="IPR018392">
    <property type="entry name" value="LysM"/>
</dbReference>
<dbReference type="PANTHER" id="PTHR34997">
    <property type="entry name" value="AM15"/>
    <property type="match status" value="1"/>
</dbReference>
<feature type="compositionally biased region" description="Low complexity" evidence="5">
    <location>
        <begin position="82"/>
        <end position="116"/>
    </location>
</feature>
<protein>
    <submittedName>
        <fullName evidence="8">Putative LysM domain protein</fullName>
    </submittedName>
</protein>
<evidence type="ECO:0000259" key="7">
    <source>
        <dbReference type="PROSITE" id="PS51782"/>
    </source>
</evidence>
<keyword evidence="2 6" id="KW-0732">Signal</keyword>
<dbReference type="InterPro" id="IPR052210">
    <property type="entry name" value="LysM1-like"/>
</dbReference>
<evidence type="ECO:0000256" key="1">
    <source>
        <dbReference type="ARBA" id="ARBA00022669"/>
    </source>
</evidence>
<gene>
    <name evidence="8" type="ORF">CONLIGDRAFT_700348</name>
</gene>
<keyword evidence="1" id="KW-0147">Chitin-binding</keyword>
<dbReference type="Pfam" id="PF01476">
    <property type="entry name" value="LysM"/>
    <property type="match status" value="4"/>
</dbReference>
<evidence type="ECO:0000256" key="5">
    <source>
        <dbReference type="SAM" id="MobiDB-lite"/>
    </source>
</evidence>
<feature type="chain" id="PRO_5012114278" evidence="6">
    <location>
        <begin position="19"/>
        <end position="341"/>
    </location>
</feature>
<dbReference type="InParanoid" id="A0A1J7ISY0"/>
<proteinExistence type="inferred from homology"/>
<dbReference type="OrthoDB" id="2281372at2759"/>
<organism evidence="8 9">
    <name type="scientific">Coniochaeta ligniaria NRRL 30616</name>
    <dbReference type="NCBI Taxonomy" id="1408157"/>
    <lineage>
        <taxon>Eukaryota</taxon>
        <taxon>Fungi</taxon>
        <taxon>Dikarya</taxon>
        <taxon>Ascomycota</taxon>
        <taxon>Pezizomycotina</taxon>
        <taxon>Sordariomycetes</taxon>
        <taxon>Sordariomycetidae</taxon>
        <taxon>Coniochaetales</taxon>
        <taxon>Coniochaetaceae</taxon>
        <taxon>Coniochaeta</taxon>
    </lineage>
</organism>
<dbReference type="PANTHER" id="PTHR34997:SF2">
    <property type="entry name" value="LYSM DOMAIN-CONTAINING PROTEIN-RELATED"/>
    <property type="match status" value="1"/>
</dbReference>
<feature type="signal peptide" evidence="6">
    <location>
        <begin position="1"/>
        <end position="18"/>
    </location>
</feature>
<evidence type="ECO:0000313" key="9">
    <source>
        <dbReference type="Proteomes" id="UP000182658"/>
    </source>
</evidence>
<feature type="region of interest" description="Disordered" evidence="5">
    <location>
        <begin position="79"/>
        <end position="120"/>
    </location>
</feature>
<keyword evidence="9" id="KW-1185">Reference proteome</keyword>
<comment type="similarity">
    <text evidence="4">Belongs to the secreted LysM effector family.</text>
</comment>
<dbReference type="EMBL" id="KV875096">
    <property type="protein sequence ID" value="OIW30767.1"/>
    <property type="molecule type" value="Genomic_DNA"/>
</dbReference>
<name>A0A1J7ISY0_9PEZI</name>
<dbReference type="STRING" id="1408157.A0A1J7ISY0"/>
<feature type="domain" description="LysM" evidence="7">
    <location>
        <begin position="212"/>
        <end position="258"/>
    </location>
</feature>
<dbReference type="GO" id="GO:0008061">
    <property type="term" value="F:chitin binding"/>
    <property type="evidence" value="ECO:0007669"/>
    <property type="project" value="UniProtKB-KW"/>
</dbReference>
<reference evidence="8 9" key="1">
    <citation type="submission" date="2016-10" db="EMBL/GenBank/DDBJ databases">
        <title>Draft genome sequence of Coniochaeta ligniaria NRRL30616, a lignocellulolytic fungus for bioabatement of inhibitors in plant biomass hydrolysates.</title>
        <authorList>
            <consortium name="DOE Joint Genome Institute"/>
            <person name="Jimenez D.J."/>
            <person name="Hector R.E."/>
            <person name="Riley R."/>
            <person name="Sun H."/>
            <person name="Grigoriev I.V."/>
            <person name="Van Elsas J.D."/>
            <person name="Nichols N.N."/>
        </authorList>
    </citation>
    <scope>NUCLEOTIDE SEQUENCE [LARGE SCALE GENOMIC DNA]</scope>
    <source>
        <strain evidence="8 9">NRRL 30616</strain>
    </source>
</reference>
<evidence type="ECO:0000256" key="2">
    <source>
        <dbReference type="ARBA" id="ARBA00022729"/>
    </source>
</evidence>
<evidence type="ECO:0000313" key="8">
    <source>
        <dbReference type="EMBL" id="OIW30767.1"/>
    </source>
</evidence>
<evidence type="ECO:0000256" key="6">
    <source>
        <dbReference type="SAM" id="SignalP"/>
    </source>
</evidence>
<feature type="domain" description="LysM" evidence="7">
    <location>
        <begin position="293"/>
        <end position="339"/>
    </location>
</feature>
<dbReference type="AlphaFoldDB" id="A0A1J7ISY0"/>
<evidence type="ECO:0000256" key="4">
    <source>
        <dbReference type="ARBA" id="ARBA00044955"/>
    </source>
</evidence>
<dbReference type="Proteomes" id="UP000182658">
    <property type="component" value="Unassembled WGS sequence"/>
</dbReference>
<dbReference type="SUPFAM" id="SSF54106">
    <property type="entry name" value="LysM domain"/>
    <property type="match status" value="3"/>
</dbReference>
<evidence type="ECO:0000256" key="3">
    <source>
        <dbReference type="ARBA" id="ARBA00023026"/>
    </source>
</evidence>
<dbReference type="CDD" id="cd00118">
    <property type="entry name" value="LysM"/>
    <property type="match status" value="4"/>
</dbReference>
<keyword evidence="3" id="KW-0843">Virulence</keyword>
<dbReference type="Gene3D" id="3.10.350.10">
    <property type="entry name" value="LysM domain"/>
    <property type="match status" value="4"/>
</dbReference>
<feature type="domain" description="LysM" evidence="7">
    <location>
        <begin position="131"/>
        <end position="177"/>
    </location>
</feature>
<dbReference type="SMART" id="SM00257">
    <property type="entry name" value="LysM"/>
    <property type="match status" value="4"/>
</dbReference>
<feature type="domain" description="LysM" evidence="7">
    <location>
        <begin position="31"/>
        <end position="75"/>
    </location>
</feature>
<sequence>MGLASLLVLGLAPQLIAALALNVRQSVSCDFSTSANSGDTCASFAADWGLTESDFEALNPGVSCPNLVAEQSYCVIGTSPNTSSSSTKAQTTSSSSTKASTTSSTAKVTTTTTSSSPYQPTQSGLAANCNNFHLVASGDSCAAIETQYGISAADFSTWNPSIDSTCDNLWLGYYVCVGVPGAKTTTKATTTAAPTSTGPSPQMPSITGTCNAYHQVASGDSCVTIEQAAGISSAQFLAWNPYVDAACDNLWLGYYVCVGAKGATTTAKPTTTTTATPTGPSPQMPSITSSCHKYYQVKSGDSCYTIEQTNSITLAQFLSWNKYVDAACDNLWLGYYVCVGV</sequence>
<dbReference type="PROSITE" id="PS51782">
    <property type="entry name" value="LYSM"/>
    <property type="match status" value="4"/>
</dbReference>
<dbReference type="InterPro" id="IPR036779">
    <property type="entry name" value="LysM_dom_sf"/>
</dbReference>